<organism evidence="2">
    <name type="scientific">marine metagenome</name>
    <dbReference type="NCBI Taxonomy" id="408172"/>
    <lineage>
        <taxon>unclassified sequences</taxon>
        <taxon>metagenomes</taxon>
        <taxon>ecological metagenomes</taxon>
    </lineage>
</organism>
<dbReference type="PROSITE" id="PS50164">
    <property type="entry name" value="GIY_YIG"/>
    <property type="match status" value="1"/>
</dbReference>
<proteinExistence type="predicted"/>
<feature type="domain" description="GIY-YIG" evidence="1">
    <location>
        <begin position="29"/>
        <end position="119"/>
    </location>
</feature>
<dbReference type="CDD" id="cd10440">
    <property type="entry name" value="GIY-YIG_COG3680"/>
    <property type="match status" value="1"/>
</dbReference>
<accession>A0A382D1H7</accession>
<gene>
    <name evidence="2" type="ORF">METZ01_LOCUS184776</name>
</gene>
<dbReference type="Pfam" id="PF22945">
    <property type="entry name" value="LEM-3_GIY-YIG"/>
    <property type="match status" value="1"/>
</dbReference>
<protein>
    <recommendedName>
        <fullName evidence="1">GIY-YIG domain-containing protein</fullName>
    </recommendedName>
</protein>
<dbReference type="InterPro" id="IPR000305">
    <property type="entry name" value="GIY-YIG_endonuc"/>
</dbReference>
<reference evidence="2" key="1">
    <citation type="submission" date="2018-05" db="EMBL/GenBank/DDBJ databases">
        <authorList>
            <person name="Lanie J.A."/>
            <person name="Ng W.-L."/>
            <person name="Kazmierczak K.M."/>
            <person name="Andrzejewski T.M."/>
            <person name="Davidsen T.M."/>
            <person name="Wayne K.J."/>
            <person name="Tettelin H."/>
            <person name="Glass J.I."/>
            <person name="Rusch D."/>
            <person name="Podicherti R."/>
            <person name="Tsui H.-C.T."/>
            <person name="Winkler M.E."/>
        </authorList>
    </citation>
    <scope>NUCLEOTIDE SEQUENCE</scope>
</reference>
<name>A0A382D1H7_9ZZZZ</name>
<feature type="non-terminal residue" evidence="2">
    <location>
        <position position="1"/>
    </location>
</feature>
<sequence length="275" mass="29921">GQRLHDRTRGEVTSPPEVALPPEVAERIGPFYVYALVDPRDNAVFYVGKGTGQRLLSHGREALLKADSGPRSDKVARIREIRRSGGEPRIDIVRHGIDEAEAFLIEAALIDCVDDLSNAVAGHGINQGRSPLTELAARYGAQPIDPGASPVVLIRLGPWRDEVIEIEPGTVRAGTGYKEGITPGELADATRAWWRISPSRIRREGIQHAVAVHEGVTRGVVVIGDWIQREDGRRAFAATPSTGGTIFEEWVGPFGRRVEFSAGNQNPISYWPSGS</sequence>
<evidence type="ECO:0000259" key="1">
    <source>
        <dbReference type="PROSITE" id="PS50164"/>
    </source>
</evidence>
<dbReference type="AlphaFoldDB" id="A0A382D1H7"/>
<evidence type="ECO:0000313" key="2">
    <source>
        <dbReference type="EMBL" id="SVB31922.1"/>
    </source>
</evidence>
<dbReference type="EMBL" id="UINC01037039">
    <property type="protein sequence ID" value="SVB31922.1"/>
    <property type="molecule type" value="Genomic_DNA"/>
</dbReference>